<dbReference type="GO" id="GO:0005524">
    <property type="term" value="F:ATP binding"/>
    <property type="evidence" value="ECO:0007669"/>
    <property type="project" value="UniProtKB-KW"/>
</dbReference>
<keyword evidence="3" id="KW-0500">Molybdenum</keyword>
<dbReference type="PANTHER" id="PTHR42788:SF13">
    <property type="entry name" value="ALIPHATIC SULFONATES IMPORT ATP-BINDING PROTEIN SSUB"/>
    <property type="match status" value="1"/>
</dbReference>
<protein>
    <recommendedName>
        <fullName evidence="9">Molybdate/tungstate import ATP-binding protein WtpC</fullName>
        <ecNumber evidence="8">7.3.2.6</ecNumber>
    </recommendedName>
</protein>
<keyword evidence="4" id="KW-0547">Nucleotide-binding</keyword>
<keyword evidence="14" id="KW-1185">Reference proteome</keyword>
<dbReference type="STRING" id="43928.SAMN05443636_2201"/>
<dbReference type="OrthoDB" id="18368at2157"/>
<proteinExistence type="inferred from homology"/>
<reference evidence="13 14" key="1">
    <citation type="submission" date="2016-11" db="EMBL/GenBank/DDBJ databases">
        <authorList>
            <person name="Jaros S."/>
            <person name="Januszkiewicz K."/>
            <person name="Wedrychowicz H."/>
        </authorList>
    </citation>
    <scope>NUCLEOTIDE SEQUENCE [LARGE SCALE GENOMIC DNA]</scope>
    <source>
        <strain evidence="13 14">DSM 9297</strain>
    </source>
</reference>
<keyword evidence="5 13" id="KW-0067">ATP-binding</keyword>
<evidence type="ECO:0000313" key="13">
    <source>
        <dbReference type="EMBL" id="SHH25832.1"/>
    </source>
</evidence>
<comment type="subunit">
    <text evidence="7">The complex is composed of two ATP-binding proteins (WtpC), two transmembrane proteins (WtpB) and a solute-binding protein (WtpA).</text>
</comment>
<dbReference type="FunFam" id="3.40.50.300:FF:000425">
    <property type="entry name" value="Probable ABC transporter, ATP-binding subunit"/>
    <property type="match status" value="1"/>
</dbReference>
<evidence type="ECO:0000256" key="10">
    <source>
        <dbReference type="ARBA" id="ARBA00047936"/>
    </source>
</evidence>
<dbReference type="InterPro" id="IPR003439">
    <property type="entry name" value="ABC_transporter-like_ATP-bd"/>
</dbReference>
<accession>A0A1M5RHM4</accession>
<dbReference type="SMART" id="SM00382">
    <property type="entry name" value="AAA"/>
    <property type="match status" value="1"/>
</dbReference>
<evidence type="ECO:0000313" key="14">
    <source>
        <dbReference type="Proteomes" id="UP000184357"/>
    </source>
</evidence>
<comment type="similarity">
    <text evidence="6">Belongs to the ABC transporter superfamily. Sulfate/tungstate importer (TC 3.A.1.6) family.</text>
</comment>
<evidence type="ECO:0000259" key="12">
    <source>
        <dbReference type="PROSITE" id="PS50893"/>
    </source>
</evidence>
<dbReference type="Gene3D" id="3.40.50.300">
    <property type="entry name" value="P-loop containing nucleotide triphosphate hydrolases"/>
    <property type="match status" value="1"/>
</dbReference>
<organism evidence="13 14">
    <name type="scientific">Halobaculum gomorrense</name>
    <dbReference type="NCBI Taxonomy" id="43928"/>
    <lineage>
        <taxon>Archaea</taxon>
        <taxon>Methanobacteriati</taxon>
        <taxon>Methanobacteriota</taxon>
        <taxon>Stenosarchaea group</taxon>
        <taxon>Halobacteria</taxon>
        <taxon>Halobacteriales</taxon>
        <taxon>Haloferacaceae</taxon>
        <taxon>Halobaculum</taxon>
    </lineage>
</organism>
<evidence type="ECO:0000256" key="4">
    <source>
        <dbReference type="ARBA" id="ARBA00022741"/>
    </source>
</evidence>
<dbReference type="GO" id="GO:0016887">
    <property type="term" value="F:ATP hydrolysis activity"/>
    <property type="evidence" value="ECO:0007669"/>
    <property type="project" value="InterPro"/>
</dbReference>
<dbReference type="AlphaFoldDB" id="A0A1M5RHM4"/>
<evidence type="ECO:0000256" key="3">
    <source>
        <dbReference type="ARBA" id="ARBA00022505"/>
    </source>
</evidence>
<dbReference type="EC" id="7.3.2.6" evidence="8"/>
<dbReference type="Proteomes" id="UP000184357">
    <property type="component" value="Unassembled WGS sequence"/>
</dbReference>
<evidence type="ECO:0000256" key="11">
    <source>
        <dbReference type="ARBA" id="ARBA00057369"/>
    </source>
</evidence>
<dbReference type="Pfam" id="PF00005">
    <property type="entry name" value="ABC_tran"/>
    <property type="match status" value="1"/>
</dbReference>
<evidence type="ECO:0000256" key="2">
    <source>
        <dbReference type="ARBA" id="ARBA00022448"/>
    </source>
</evidence>
<gene>
    <name evidence="13" type="ORF">SAMN05443636_2201</name>
</gene>
<dbReference type="EMBL" id="FQWV01000005">
    <property type="protein sequence ID" value="SHH25832.1"/>
    <property type="molecule type" value="Genomic_DNA"/>
</dbReference>
<dbReference type="PROSITE" id="PS50893">
    <property type="entry name" value="ABC_TRANSPORTER_2"/>
    <property type="match status" value="1"/>
</dbReference>
<keyword evidence="2" id="KW-0813">Transport</keyword>
<evidence type="ECO:0000256" key="9">
    <source>
        <dbReference type="ARBA" id="ARBA00041133"/>
    </source>
</evidence>
<dbReference type="PANTHER" id="PTHR42788">
    <property type="entry name" value="TAURINE IMPORT ATP-BINDING PROTEIN-RELATED"/>
    <property type="match status" value="1"/>
</dbReference>
<dbReference type="CDD" id="cd03293">
    <property type="entry name" value="ABC_NrtD_SsuB_transporters"/>
    <property type="match status" value="1"/>
</dbReference>
<evidence type="ECO:0000256" key="8">
    <source>
        <dbReference type="ARBA" id="ARBA00039025"/>
    </source>
</evidence>
<dbReference type="PROSITE" id="PS00211">
    <property type="entry name" value="ABC_TRANSPORTER_1"/>
    <property type="match status" value="1"/>
</dbReference>
<evidence type="ECO:0000256" key="6">
    <source>
        <dbReference type="ARBA" id="ARBA00038307"/>
    </source>
</evidence>
<sequence>MARVSGRDHDGDGSRATPARRVAVDGVSKTYAGDDGPVHALADVSFDVTDGEFVCIVGPSGCGKTTLFRIIAGLEEATDGEVSLSGDPVDGPSRDLGIVFQEYHLFPWRTVRGNVGFGLEQTDMDESERADRVDELIDLVGLDGFTNSYPPQLSGGMKQRVALARALAVDPELLLMDEPFGAVDAQTRAMLHEELLEVWEATRKTVLFVTHDVEEAVTLADRVVVMAADPGRVREVVDVGLDRPRERTDPGFAEYVERIRGLIGE</sequence>
<dbReference type="InterPro" id="IPR027417">
    <property type="entry name" value="P-loop_NTPase"/>
</dbReference>
<dbReference type="SUPFAM" id="SSF52540">
    <property type="entry name" value="P-loop containing nucleoside triphosphate hydrolases"/>
    <property type="match status" value="1"/>
</dbReference>
<comment type="function">
    <text evidence="11">Part of the ABC transporter complex WtpABC involved in molybdate/tungstate import. Responsible for energy coupling to the transport system.</text>
</comment>
<evidence type="ECO:0000256" key="1">
    <source>
        <dbReference type="ARBA" id="ARBA00004236"/>
    </source>
</evidence>
<dbReference type="GO" id="GO:1901238">
    <property type="term" value="F:ABC-type tungstate transporter activity"/>
    <property type="evidence" value="ECO:0007669"/>
    <property type="project" value="UniProtKB-EC"/>
</dbReference>
<dbReference type="InterPro" id="IPR017871">
    <property type="entry name" value="ABC_transporter-like_CS"/>
</dbReference>
<comment type="subcellular location">
    <subcellularLocation>
        <location evidence="1">Cell membrane</location>
    </subcellularLocation>
</comment>
<name>A0A1M5RHM4_9EURY</name>
<dbReference type="InterPro" id="IPR050166">
    <property type="entry name" value="ABC_transporter_ATP-bind"/>
</dbReference>
<comment type="catalytic activity">
    <reaction evidence="10">
        <text>tungstate(in) + ATP + H2O = tungstate(out) + ADP + phosphate + H(+)</text>
        <dbReference type="Rhea" id="RHEA:35027"/>
        <dbReference type="ChEBI" id="CHEBI:15377"/>
        <dbReference type="ChEBI" id="CHEBI:15378"/>
        <dbReference type="ChEBI" id="CHEBI:30616"/>
        <dbReference type="ChEBI" id="CHEBI:43474"/>
        <dbReference type="ChEBI" id="CHEBI:46502"/>
        <dbReference type="ChEBI" id="CHEBI:456216"/>
        <dbReference type="EC" id="7.3.2.6"/>
    </reaction>
</comment>
<dbReference type="GO" id="GO:0005886">
    <property type="term" value="C:plasma membrane"/>
    <property type="evidence" value="ECO:0007669"/>
    <property type="project" value="UniProtKB-SubCell"/>
</dbReference>
<evidence type="ECO:0000256" key="5">
    <source>
        <dbReference type="ARBA" id="ARBA00022840"/>
    </source>
</evidence>
<feature type="domain" description="ABC transporter" evidence="12">
    <location>
        <begin position="22"/>
        <end position="253"/>
    </location>
</feature>
<evidence type="ECO:0000256" key="7">
    <source>
        <dbReference type="ARBA" id="ARBA00038781"/>
    </source>
</evidence>
<dbReference type="InterPro" id="IPR003593">
    <property type="entry name" value="AAA+_ATPase"/>
</dbReference>